<feature type="compositionally biased region" description="Basic and acidic residues" evidence="1">
    <location>
        <begin position="818"/>
        <end position="828"/>
    </location>
</feature>
<feature type="region of interest" description="Disordered" evidence="1">
    <location>
        <begin position="795"/>
        <end position="833"/>
    </location>
</feature>
<feature type="region of interest" description="Disordered" evidence="1">
    <location>
        <begin position="443"/>
        <end position="675"/>
    </location>
</feature>
<comment type="caution">
    <text evidence="4">The sequence shown here is derived from an EMBL/GenBank/DDBJ whole genome shotgun (WGS) entry which is preliminary data.</text>
</comment>
<organism evidence="4 5">
    <name type="scientific">Inconstantimicrobium porci</name>
    <dbReference type="NCBI Taxonomy" id="2652291"/>
    <lineage>
        <taxon>Bacteria</taxon>
        <taxon>Bacillati</taxon>
        <taxon>Bacillota</taxon>
        <taxon>Clostridia</taxon>
        <taxon>Eubacteriales</taxon>
        <taxon>Clostridiaceae</taxon>
        <taxon>Inconstantimicrobium</taxon>
    </lineage>
</organism>
<name>A0A7X2T1C1_9CLOT</name>
<protein>
    <submittedName>
        <fullName evidence="4">Uncharacterized protein</fullName>
    </submittedName>
</protein>
<dbReference type="Proteomes" id="UP000460287">
    <property type="component" value="Unassembled WGS sequence"/>
</dbReference>
<reference evidence="4 5" key="1">
    <citation type="submission" date="2019-08" db="EMBL/GenBank/DDBJ databases">
        <title>In-depth cultivation of the pig gut microbiome towards novel bacterial diversity and tailored functional studies.</title>
        <authorList>
            <person name="Wylensek D."/>
            <person name="Hitch T.C.A."/>
            <person name="Clavel T."/>
        </authorList>
    </citation>
    <scope>NUCLEOTIDE SEQUENCE [LARGE SCALE GENOMIC DNA]</scope>
    <source>
        <strain evidence="4 5">WCA-383-APC-5B</strain>
    </source>
</reference>
<keyword evidence="3" id="KW-0732">Signal</keyword>
<proteinExistence type="predicted"/>
<feature type="compositionally biased region" description="Acidic residues" evidence="1">
    <location>
        <begin position="583"/>
        <end position="600"/>
    </location>
</feature>
<accession>A0A7X2T1C1</accession>
<evidence type="ECO:0000313" key="5">
    <source>
        <dbReference type="Proteomes" id="UP000460287"/>
    </source>
</evidence>
<feature type="compositionally biased region" description="Acidic residues" evidence="1">
    <location>
        <begin position="611"/>
        <end position="636"/>
    </location>
</feature>
<sequence length="936" mass="100913">MQKKKIVTLLAASAIFMNCSGITANAQTVKNTQDYNLSVCGVNVNENVTLSSGKQIRAVISSGELVIEEKAAADADQWLLVDNIGKAALKDIVENSTGGYTVTYIKDNFKYTRVYDKDSSKVEDEKMVGVEVLNYDDVELTLDLIVDEINNETAIITPNGNEVVKNFIPTLATYLGDANICMIGKDKNDKTSVIIVTKNKRVVQSKDVAAILGSEYSEVRAIGGIEVDDEKFILSGYAVKADDPSKKDGFVVQFDGEGNRDKNASIKILPASADNKYDASIKIVIRSENGNMLLIGDNIGRIYINALDYNDPRIVKESLKLAGGKTYQVVESQAVTYSTNKTYTVKCIDGDFQYDIETYENVKGIKLVPGNDDQLLVAVQKENDTTEIGIIDTKAEVRLDHYGDVIGMITNGTVIQNTDGPILNIDLNNIKVDGNGQVVVNKNGESDSQEVTLDGVKPGNPIEVTPDEPSSPEKPDEPVLPDTPGVPVIPEEPDDEVVTPPGDVEEEKPSDPDNQPPSDSEETPDDGDKEETPEPPVEGGEPEEGGEEETPNLPEDGEDTESKPEVPDEPVLPDTPGVPVIPEEPDDEVVTPPGDVEEEKPSDPDNQPPSDSEETPDDGDKEETPEPPVEGGEEETPNLPEDGGDTESKPEVPGEPVLPDTPQTPVKPQTPVTPIKPVNNVQVVNIDNGEKVTFDVAKPKNIKIVSGKLTNKEIQYIVVNGVKITKPSMARVRALDTIVDYNDEYYTVTDGGIVLFAKLFDTLKQNSNGIYDIGAAFTDGEKIENLTRISMIDTSSTVNDSKPNVSKPNTGNSINKGDSVDKENKEESNVVSVSGASNEKVVYNATVNNVVTTGNALENTIADTAEEDKNTENAAADNIEEDTTAGSEVENKKDSNNQSVEAKSEKTSNKGLIATIVLIGVIIASAVGAIFFKKKE</sequence>
<keyword evidence="2" id="KW-0812">Transmembrane</keyword>
<keyword evidence="2" id="KW-0472">Membrane</keyword>
<evidence type="ECO:0000313" key="4">
    <source>
        <dbReference type="EMBL" id="MSR91439.1"/>
    </source>
</evidence>
<feature type="compositionally biased region" description="Acidic residues" evidence="1">
    <location>
        <begin position="540"/>
        <end position="559"/>
    </location>
</feature>
<feature type="compositionally biased region" description="Low complexity" evidence="1">
    <location>
        <begin position="660"/>
        <end position="675"/>
    </location>
</feature>
<keyword evidence="5" id="KW-1185">Reference proteome</keyword>
<feature type="signal peptide" evidence="3">
    <location>
        <begin position="1"/>
        <end position="26"/>
    </location>
</feature>
<evidence type="ECO:0000256" key="1">
    <source>
        <dbReference type="SAM" id="MobiDB-lite"/>
    </source>
</evidence>
<feature type="compositionally biased region" description="Acidic residues" evidence="1">
    <location>
        <begin position="491"/>
        <end position="508"/>
    </location>
</feature>
<feature type="compositionally biased region" description="Polar residues" evidence="1">
    <location>
        <begin position="795"/>
        <end position="816"/>
    </location>
</feature>
<gene>
    <name evidence="4" type="ORF">FYJ33_08440</name>
</gene>
<evidence type="ECO:0000256" key="3">
    <source>
        <dbReference type="SAM" id="SignalP"/>
    </source>
</evidence>
<feature type="region of interest" description="Disordered" evidence="1">
    <location>
        <begin position="864"/>
        <end position="906"/>
    </location>
</feature>
<dbReference type="AlphaFoldDB" id="A0A7X2T1C1"/>
<feature type="chain" id="PRO_5030950521" evidence="3">
    <location>
        <begin position="27"/>
        <end position="936"/>
    </location>
</feature>
<feature type="transmembrane region" description="Helical" evidence="2">
    <location>
        <begin position="912"/>
        <end position="932"/>
    </location>
</feature>
<feature type="compositionally biased region" description="Acidic residues" evidence="1">
    <location>
        <begin position="519"/>
        <end position="533"/>
    </location>
</feature>
<dbReference type="RefSeq" id="WP_154531330.1">
    <property type="nucleotide sequence ID" value="NZ_VULX01000010.1"/>
</dbReference>
<keyword evidence="2" id="KW-1133">Transmembrane helix</keyword>
<evidence type="ECO:0000256" key="2">
    <source>
        <dbReference type="SAM" id="Phobius"/>
    </source>
</evidence>
<dbReference type="EMBL" id="VULX01000010">
    <property type="protein sequence ID" value="MSR91439.1"/>
    <property type="molecule type" value="Genomic_DNA"/>
</dbReference>